<comment type="caution">
    <text evidence="1">The sequence shown here is derived from an EMBL/GenBank/DDBJ whole genome shotgun (WGS) entry which is preliminary data.</text>
</comment>
<reference evidence="1 2" key="1">
    <citation type="submission" date="2021-06" db="EMBL/GenBank/DDBJ databases">
        <title>Caerostris extrusa draft genome.</title>
        <authorList>
            <person name="Kono N."/>
            <person name="Arakawa K."/>
        </authorList>
    </citation>
    <scope>NUCLEOTIDE SEQUENCE [LARGE SCALE GENOMIC DNA]</scope>
</reference>
<dbReference type="InterPro" id="IPR005956">
    <property type="entry name" value="4OHPhenylPyrv_dOase"/>
</dbReference>
<keyword evidence="1" id="KW-0223">Dioxygenase</keyword>
<keyword evidence="1" id="KW-0560">Oxidoreductase</keyword>
<evidence type="ECO:0000313" key="2">
    <source>
        <dbReference type="Proteomes" id="UP001054945"/>
    </source>
</evidence>
<keyword evidence="2" id="KW-1185">Reference proteome</keyword>
<organism evidence="1 2">
    <name type="scientific">Caerostris extrusa</name>
    <name type="common">Bark spider</name>
    <name type="synonym">Caerostris bankana</name>
    <dbReference type="NCBI Taxonomy" id="172846"/>
    <lineage>
        <taxon>Eukaryota</taxon>
        <taxon>Metazoa</taxon>
        <taxon>Ecdysozoa</taxon>
        <taxon>Arthropoda</taxon>
        <taxon>Chelicerata</taxon>
        <taxon>Arachnida</taxon>
        <taxon>Araneae</taxon>
        <taxon>Araneomorphae</taxon>
        <taxon>Entelegynae</taxon>
        <taxon>Araneoidea</taxon>
        <taxon>Araneidae</taxon>
        <taxon>Caerostris</taxon>
    </lineage>
</organism>
<dbReference type="PANTHER" id="PTHR11959">
    <property type="entry name" value="4-HYDROXYPHENYLPYRUVATE DIOXYGENASE"/>
    <property type="match status" value="1"/>
</dbReference>
<dbReference type="Proteomes" id="UP001054945">
    <property type="component" value="Unassembled WGS sequence"/>
</dbReference>
<gene>
    <name evidence="1" type="primary">X975_06268</name>
    <name evidence="1" type="ORF">CEXT_564831</name>
</gene>
<evidence type="ECO:0000313" key="1">
    <source>
        <dbReference type="EMBL" id="GIY74535.1"/>
    </source>
</evidence>
<dbReference type="PANTHER" id="PTHR11959:SF10">
    <property type="entry name" value="4-HYDROXYPHENYLPYRUVATE DIOXYGENASE-LIKE PROTEIN"/>
    <property type="match status" value="1"/>
</dbReference>
<name>A0AAV4VZ47_CAEEX</name>
<dbReference type="GO" id="GO:0009072">
    <property type="term" value="P:aromatic amino acid metabolic process"/>
    <property type="evidence" value="ECO:0007669"/>
    <property type="project" value="InterPro"/>
</dbReference>
<dbReference type="Gene3D" id="3.10.180.10">
    <property type="entry name" value="2,3-Dihydroxybiphenyl 1,2-Dioxygenase, domain 1"/>
    <property type="match status" value="1"/>
</dbReference>
<dbReference type="AlphaFoldDB" id="A0AAV4VZ47"/>
<protein>
    <submittedName>
        <fullName evidence="1">4-hydroxyphenylpyruvate dioxygenase-like protein</fullName>
    </submittedName>
</protein>
<sequence length="107" mass="11706">MLVVVESLKGQTNCNVLTYLKQHKNEGVEHVALTSSSIEHTVSKLKGRGVTFRVPPKAYYDELVKTNKLVGLGQNVDSLFKPIGARGLGSGNILALVRSIEKKKEET</sequence>
<dbReference type="InterPro" id="IPR029068">
    <property type="entry name" value="Glyas_Bleomycin-R_OHBP_Dase"/>
</dbReference>
<proteinExistence type="predicted"/>
<dbReference type="GO" id="GO:0003868">
    <property type="term" value="F:4-hydroxyphenylpyruvate dioxygenase activity"/>
    <property type="evidence" value="ECO:0007669"/>
    <property type="project" value="InterPro"/>
</dbReference>
<accession>A0AAV4VZ47</accession>
<dbReference type="EMBL" id="BPLR01015229">
    <property type="protein sequence ID" value="GIY74535.1"/>
    <property type="molecule type" value="Genomic_DNA"/>
</dbReference>
<dbReference type="SUPFAM" id="SSF54593">
    <property type="entry name" value="Glyoxalase/Bleomycin resistance protein/Dihydroxybiphenyl dioxygenase"/>
    <property type="match status" value="1"/>
</dbReference>